<dbReference type="PRINTS" id="PR00039">
    <property type="entry name" value="HTHLYSR"/>
</dbReference>
<dbReference type="SUPFAM" id="SSF53850">
    <property type="entry name" value="Periplasmic binding protein-like II"/>
    <property type="match status" value="1"/>
</dbReference>
<dbReference type="CDD" id="cd08411">
    <property type="entry name" value="PBP2_OxyR"/>
    <property type="match status" value="1"/>
</dbReference>
<accession>A0A3L9MAH2</accession>
<evidence type="ECO:0000256" key="3">
    <source>
        <dbReference type="ARBA" id="ARBA00023125"/>
    </source>
</evidence>
<dbReference type="AlphaFoldDB" id="A0A3L9MAH2"/>
<dbReference type="Gene3D" id="1.10.10.10">
    <property type="entry name" value="Winged helix-like DNA-binding domain superfamily/Winged helix DNA-binding domain"/>
    <property type="match status" value="1"/>
</dbReference>
<dbReference type="Proteomes" id="UP000275348">
    <property type="component" value="Unassembled WGS sequence"/>
</dbReference>
<comment type="similarity">
    <text evidence="1">Belongs to the LysR transcriptional regulatory family.</text>
</comment>
<feature type="domain" description="HTH lysR-type" evidence="5">
    <location>
        <begin position="1"/>
        <end position="58"/>
    </location>
</feature>
<evidence type="ECO:0000256" key="2">
    <source>
        <dbReference type="ARBA" id="ARBA00023015"/>
    </source>
</evidence>
<organism evidence="6 7">
    <name type="scientific">Faecalibacter macacae</name>
    <dbReference type="NCBI Taxonomy" id="1859289"/>
    <lineage>
        <taxon>Bacteria</taxon>
        <taxon>Pseudomonadati</taxon>
        <taxon>Bacteroidota</taxon>
        <taxon>Flavobacteriia</taxon>
        <taxon>Flavobacteriales</taxon>
        <taxon>Weeksellaceae</taxon>
        <taxon>Faecalibacter</taxon>
    </lineage>
</organism>
<dbReference type="FunFam" id="1.10.10.10:FF:000001">
    <property type="entry name" value="LysR family transcriptional regulator"/>
    <property type="match status" value="1"/>
</dbReference>
<evidence type="ECO:0000313" key="7">
    <source>
        <dbReference type="Proteomes" id="UP000275348"/>
    </source>
</evidence>
<dbReference type="Gene3D" id="3.40.190.10">
    <property type="entry name" value="Periplasmic binding protein-like II"/>
    <property type="match status" value="2"/>
</dbReference>
<keyword evidence="2" id="KW-0805">Transcription regulation</keyword>
<dbReference type="PANTHER" id="PTHR30419">
    <property type="entry name" value="HTH-TYPE TRANSCRIPTIONAL REGULATOR YBHD"/>
    <property type="match status" value="1"/>
</dbReference>
<dbReference type="GO" id="GO:0005829">
    <property type="term" value="C:cytosol"/>
    <property type="evidence" value="ECO:0007669"/>
    <property type="project" value="TreeGrafter"/>
</dbReference>
<gene>
    <name evidence="6" type="ORF">EAH69_11195</name>
</gene>
<dbReference type="GO" id="GO:0003700">
    <property type="term" value="F:DNA-binding transcription factor activity"/>
    <property type="evidence" value="ECO:0007669"/>
    <property type="project" value="InterPro"/>
</dbReference>
<dbReference type="InterPro" id="IPR000847">
    <property type="entry name" value="LysR_HTH_N"/>
</dbReference>
<proteinExistence type="inferred from homology"/>
<sequence length="316" mass="35802">MTLVQLQYVLAVAEHKNFTVAADKSFVTQPTLSMQIQKLEKELNIEIFDRTSHPIKITQIGEKIVSQAKIILMEANRMKHLVNEEKGLLEGDFVIGVIPTILPSLVPLFYKTFQKNNPKSNLIIKELQTDKIIKGIKDGSLDFGIVVSPLYEDQIVEKPLYYEPLVAYVPPIHRLHDQEKILETDLDSADLLILQEGHCFRNNVLALCDSSKMKLRPIKLESGSFEALIKLSNDGYGMTLLPSLVAEDLPENLKKNVKSFESPVPTREVSLVFHQSQLRDSFEKELINTIQSILRGKIFLEKDAKLDSNLISLPKK</sequence>
<dbReference type="Pfam" id="PF00126">
    <property type="entry name" value="HTH_1"/>
    <property type="match status" value="1"/>
</dbReference>
<keyword evidence="7" id="KW-1185">Reference proteome</keyword>
<keyword evidence="3" id="KW-0238">DNA-binding</keyword>
<evidence type="ECO:0000256" key="1">
    <source>
        <dbReference type="ARBA" id="ARBA00009437"/>
    </source>
</evidence>
<evidence type="ECO:0000313" key="6">
    <source>
        <dbReference type="EMBL" id="RLZ07529.1"/>
    </source>
</evidence>
<dbReference type="GO" id="GO:0003677">
    <property type="term" value="F:DNA binding"/>
    <property type="evidence" value="ECO:0007669"/>
    <property type="project" value="UniProtKB-KW"/>
</dbReference>
<dbReference type="Pfam" id="PF03466">
    <property type="entry name" value="LysR_substrate"/>
    <property type="match status" value="1"/>
</dbReference>
<dbReference type="InterPro" id="IPR036390">
    <property type="entry name" value="WH_DNA-bd_sf"/>
</dbReference>
<dbReference type="SUPFAM" id="SSF46785">
    <property type="entry name" value="Winged helix' DNA-binding domain"/>
    <property type="match status" value="1"/>
</dbReference>
<evidence type="ECO:0000259" key="5">
    <source>
        <dbReference type="PROSITE" id="PS50931"/>
    </source>
</evidence>
<dbReference type="InterPro" id="IPR036388">
    <property type="entry name" value="WH-like_DNA-bd_sf"/>
</dbReference>
<dbReference type="InterPro" id="IPR050950">
    <property type="entry name" value="HTH-type_LysR_regulators"/>
</dbReference>
<dbReference type="OrthoDB" id="9803735at2"/>
<dbReference type="PANTHER" id="PTHR30419:SF29">
    <property type="entry name" value="LYSR-FAMILY TRANSCRIPTIONAL REGULATOR"/>
    <property type="match status" value="1"/>
</dbReference>
<protein>
    <submittedName>
        <fullName evidence="6">LysR family transcriptional regulator</fullName>
    </submittedName>
</protein>
<dbReference type="InterPro" id="IPR005119">
    <property type="entry name" value="LysR_subst-bd"/>
</dbReference>
<evidence type="ECO:0000256" key="4">
    <source>
        <dbReference type="ARBA" id="ARBA00023163"/>
    </source>
</evidence>
<reference evidence="6 7" key="1">
    <citation type="submission" date="2018-10" db="EMBL/GenBank/DDBJ databases">
        <authorList>
            <person name="Chen X."/>
        </authorList>
    </citation>
    <scope>NUCLEOTIDE SEQUENCE [LARGE SCALE GENOMIC DNA]</scope>
    <source>
        <strain evidence="6 7">YIM 102668</strain>
    </source>
</reference>
<dbReference type="EMBL" id="RDOJ01000017">
    <property type="protein sequence ID" value="RLZ07529.1"/>
    <property type="molecule type" value="Genomic_DNA"/>
</dbReference>
<keyword evidence="4" id="KW-0804">Transcription</keyword>
<name>A0A3L9MAH2_9FLAO</name>
<dbReference type="RefSeq" id="WP_121935295.1">
    <property type="nucleotide sequence ID" value="NZ_RDOJ01000017.1"/>
</dbReference>
<comment type="caution">
    <text evidence="6">The sequence shown here is derived from an EMBL/GenBank/DDBJ whole genome shotgun (WGS) entry which is preliminary data.</text>
</comment>
<dbReference type="PROSITE" id="PS50931">
    <property type="entry name" value="HTH_LYSR"/>
    <property type="match status" value="1"/>
</dbReference>